<dbReference type="Pfam" id="PF03466">
    <property type="entry name" value="LysR_substrate"/>
    <property type="match status" value="1"/>
</dbReference>
<dbReference type="SUPFAM" id="SSF53850">
    <property type="entry name" value="Periplasmic binding protein-like II"/>
    <property type="match status" value="1"/>
</dbReference>
<keyword evidence="3" id="KW-0238">DNA-binding</keyword>
<evidence type="ECO:0000256" key="1">
    <source>
        <dbReference type="ARBA" id="ARBA00009437"/>
    </source>
</evidence>
<dbReference type="InterPro" id="IPR036388">
    <property type="entry name" value="WH-like_DNA-bd_sf"/>
</dbReference>
<dbReference type="SUPFAM" id="SSF46785">
    <property type="entry name" value="Winged helix' DNA-binding domain"/>
    <property type="match status" value="1"/>
</dbReference>
<dbReference type="GO" id="GO:0003700">
    <property type="term" value="F:DNA-binding transcription factor activity"/>
    <property type="evidence" value="ECO:0007669"/>
    <property type="project" value="InterPro"/>
</dbReference>
<name>A0A6P0HGC9_9ACTN</name>
<evidence type="ECO:0000256" key="3">
    <source>
        <dbReference type="ARBA" id="ARBA00023125"/>
    </source>
</evidence>
<keyword evidence="4" id="KW-0804">Transcription</keyword>
<dbReference type="PROSITE" id="PS50931">
    <property type="entry name" value="HTH_LYSR"/>
    <property type="match status" value="1"/>
</dbReference>
<dbReference type="InterPro" id="IPR005119">
    <property type="entry name" value="LysR_subst-bd"/>
</dbReference>
<dbReference type="FunFam" id="1.10.10.10:FF:000001">
    <property type="entry name" value="LysR family transcriptional regulator"/>
    <property type="match status" value="1"/>
</dbReference>
<comment type="caution">
    <text evidence="6">The sequence shown here is derived from an EMBL/GenBank/DDBJ whole genome shotgun (WGS) entry which is preliminary data.</text>
</comment>
<dbReference type="InterPro" id="IPR036390">
    <property type="entry name" value="WH_DNA-bd_sf"/>
</dbReference>
<dbReference type="Pfam" id="PF00126">
    <property type="entry name" value="HTH_1"/>
    <property type="match status" value="1"/>
</dbReference>
<dbReference type="RefSeq" id="WP_163770128.1">
    <property type="nucleotide sequence ID" value="NZ_JAAGXA010000001.1"/>
</dbReference>
<dbReference type="PANTHER" id="PTHR30346:SF29">
    <property type="entry name" value="LYSR SUBSTRATE-BINDING"/>
    <property type="match status" value="1"/>
</dbReference>
<dbReference type="EMBL" id="JAAGXA010000001">
    <property type="protein sequence ID" value="NEN76755.1"/>
    <property type="molecule type" value="Genomic_DNA"/>
</dbReference>
<evidence type="ECO:0000313" key="6">
    <source>
        <dbReference type="EMBL" id="NEN76755.1"/>
    </source>
</evidence>
<evidence type="ECO:0000256" key="2">
    <source>
        <dbReference type="ARBA" id="ARBA00023015"/>
    </source>
</evidence>
<protein>
    <submittedName>
        <fullName evidence="6">LysR family transcriptional regulator</fullName>
    </submittedName>
</protein>
<evidence type="ECO:0000256" key="4">
    <source>
        <dbReference type="ARBA" id="ARBA00023163"/>
    </source>
</evidence>
<accession>A0A6P0HGC9</accession>
<dbReference type="GO" id="GO:0032993">
    <property type="term" value="C:protein-DNA complex"/>
    <property type="evidence" value="ECO:0007669"/>
    <property type="project" value="TreeGrafter"/>
</dbReference>
<comment type="similarity">
    <text evidence="1">Belongs to the LysR transcriptional regulatory family.</text>
</comment>
<dbReference type="GO" id="GO:0003677">
    <property type="term" value="F:DNA binding"/>
    <property type="evidence" value="ECO:0007669"/>
    <property type="project" value="UniProtKB-KW"/>
</dbReference>
<dbReference type="AlphaFoldDB" id="A0A6P0HGC9"/>
<dbReference type="InterPro" id="IPR000847">
    <property type="entry name" value="LysR_HTH_N"/>
</dbReference>
<dbReference type="Gene3D" id="1.10.10.10">
    <property type="entry name" value="Winged helix-like DNA-binding domain superfamily/Winged helix DNA-binding domain"/>
    <property type="match status" value="1"/>
</dbReference>
<reference evidence="6 7" key="1">
    <citation type="journal article" date="2014" name="Int. J. Syst. Evol. Microbiol.">
        <title>Nocardioides zeae sp. nov., isolated from the stem of Zea mays.</title>
        <authorList>
            <person name="Glaeser S.P."/>
            <person name="McInroy J.A."/>
            <person name="Busse H.J."/>
            <person name="Kampfer P."/>
        </authorList>
    </citation>
    <scope>NUCLEOTIDE SEQUENCE [LARGE SCALE GENOMIC DNA]</scope>
    <source>
        <strain evidence="6 7">JCM 30728</strain>
    </source>
</reference>
<keyword evidence="7" id="KW-1185">Reference proteome</keyword>
<evidence type="ECO:0000259" key="5">
    <source>
        <dbReference type="PROSITE" id="PS50931"/>
    </source>
</evidence>
<proteinExistence type="inferred from homology"/>
<evidence type="ECO:0000313" key="7">
    <source>
        <dbReference type="Proteomes" id="UP000468687"/>
    </source>
</evidence>
<dbReference type="Gene3D" id="3.40.190.10">
    <property type="entry name" value="Periplasmic binding protein-like II"/>
    <property type="match status" value="2"/>
</dbReference>
<gene>
    <name evidence="6" type="ORF">G3T38_00520</name>
</gene>
<dbReference type="Proteomes" id="UP000468687">
    <property type="component" value="Unassembled WGS sequence"/>
</dbReference>
<keyword evidence="2" id="KW-0805">Transcription regulation</keyword>
<feature type="domain" description="HTH lysR-type" evidence="5">
    <location>
        <begin position="2"/>
        <end position="59"/>
    </location>
</feature>
<dbReference type="PANTHER" id="PTHR30346">
    <property type="entry name" value="TRANSCRIPTIONAL DUAL REGULATOR HCAR-RELATED"/>
    <property type="match status" value="1"/>
</dbReference>
<dbReference type="CDD" id="cd08423">
    <property type="entry name" value="PBP2_LTTR_like_6"/>
    <property type="match status" value="1"/>
</dbReference>
<organism evidence="6 7">
    <name type="scientific">Nocardioides zeae</name>
    <dbReference type="NCBI Taxonomy" id="1457234"/>
    <lineage>
        <taxon>Bacteria</taxon>
        <taxon>Bacillati</taxon>
        <taxon>Actinomycetota</taxon>
        <taxon>Actinomycetes</taxon>
        <taxon>Propionibacteriales</taxon>
        <taxon>Nocardioidaceae</taxon>
        <taxon>Nocardioides</taxon>
    </lineage>
</organism>
<sequence length="301" mass="32049">MIDLGALQSLRAIDEHGSVVAAADALGFTPSAVSQQVKRLEKQAGVELLERVGRGVLLTGAGRRLVDDGARLLADLERVEADLHAYSRTVAGHVRLACFSTAMRGLAAPTTRRLLDAHPDLRVTLSEEEPWDGVDLVARGRVEVAVAHAWGDVALAVPEHVVATELGRDPAHAIVRRDHPLAGRGSVTAADLANEDWVATPPGTICRQWLERMHDGTGRRPRIAHQSREFECHLALVSAGLGTALVPRLGRAPLGDDLVALGVTDPAPTRTVTVLHRRTLAGSPAVAAVVDELRRSWAAAA</sequence>